<gene>
    <name evidence="3" type="ORF">HWD57_04835</name>
</gene>
<feature type="signal peptide" evidence="2">
    <location>
        <begin position="1"/>
        <end position="30"/>
    </location>
</feature>
<evidence type="ECO:0000313" key="3">
    <source>
        <dbReference type="EMBL" id="QLH49184.1"/>
    </source>
</evidence>
<evidence type="ECO:0000313" key="4">
    <source>
        <dbReference type="Proteomes" id="UP000509684"/>
    </source>
</evidence>
<dbReference type="EMBL" id="CP058708">
    <property type="protein sequence ID" value="QLH49184.1"/>
    <property type="molecule type" value="Genomic_DNA"/>
</dbReference>
<protein>
    <recommendedName>
        <fullName evidence="5">DUF4124 domain-containing protein</fullName>
    </recommendedName>
</protein>
<dbReference type="Proteomes" id="UP000509684">
    <property type="component" value="Chromosome"/>
</dbReference>
<proteinExistence type="predicted"/>
<feature type="compositionally biased region" description="Pro residues" evidence="1">
    <location>
        <begin position="230"/>
        <end position="244"/>
    </location>
</feature>
<feature type="region of interest" description="Disordered" evidence="1">
    <location>
        <begin position="202"/>
        <end position="244"/>
    </location>
</feature>
<keyword evidence="2" id="KW-0732">Signal</keyword>
<dbReference type="AlphaFoldDB" id="A0A7D5SD37"/>
<evidence type="ECO:0000256" key="2">
    <source>
        <dbReference type="SAM" id="SignalP"/>
    </source>
</evidence>
<organism evidence="3 4">
    <name type="scientific">Candidatus Accumulibacter cognatus</name>
    <dbReference type="NCBI Taxonomy" id="2954383"/>
    <lineage>
        <taxon>Bacteria</taxon>
        <taxon>Pseudomonadati</taxon>
        <taxon>Pseudomonadota</taxon>
        <taxon>Betaproteobacteria</taxon>
        <taxon>Candidatus Accumulibacter</taxon>
    </lineage>
</organism>
<sequence>MRTVSERTMKRLARLAQVCLLLSVPAAAPAQEVFVTRGAGSPMYSDQPQAGAKPVLLPELNISKPVPVPKAAAPAASRVSRESDQPAAAAPAYHRFSIVEPANDGSVAANNALFEVRVAMDPPLQLGNGHAITVSINGHPVGQRFTANEFMIPPEFWGDTLPPTNQRYQLDAAIVDGHGGVLKQAVPVTFYLRHLAVWHPRRPPRPMPMSVQKPPPPPPPPTFGKFEQPGKPPLNVKPPVRPEL</sequence>
<name>A0A7D5SD37_9PROT</name>
<reference evidence="3 4" key="1">
    <citation type="journal article" date="2019" name="Microbiome">
        <title>Annotated bacterial chromosomes from frame-shift-corrected long-read metagenomic data.</title>
        <authorList>
            <person name="Arumugam K."/>
            <person name="Bagci C."/>
            <person name="Bessarab I."/>
            <person name="Beier S."/>
            <person name="Buchfink B."/>
            <person name="Gorska A."/>
            <person name="Qiu G."/>
            <person name="Huson D.H."/>
            <person name="Williams R.B.H."/>
        </authorList>
    </citation>
    <scope>NUCLEOTIDE SEQUENCE [LARGE SCALE GENOMIC DNA]</scope>
    <source>
        <strain evidence="3">SSA1</strain>
    </source>
</reference>
<dbReference type="KEGG" id="acog:HWD57_04835"/>
<feature type="compositionally biased region" description="Pro residues" evidence="1">
    <location>
        <begin position="213"/>
        <end position="222"/>
    </location>
</feature>
<feature type="chain" id="PRO_5027832780" description="DUF4124 domain-containing protein" evidence="2">
    <location>
        <begin position="31"/>
        <end position="244"/>
    </location>
</feature>
<evidence type="ECO:0008006" key="5">
    <source>
        <dbReference type="Google" id="ProtNLM"/>
    </source>
</evidence>
<evidence type="ECO:0000256" key="1">
    <source>
        <dbReference type="SAM" id="MobiDB-lite"/>
    </source>
</evidence>
<accession>A0A7D5SD37</accession>